<evidence type="ECO:0000313" key="5">
    <source>
        <dbReference type="EMBL" id="TDN55918.1"/>
    </source>
</evidence>
<dbReference type="InterPro" id="IPR051257">
    <property type="entry name" value="Diverse_CBS-Domain"/>
</dbReference>
<accession>A0A4R6EF70</accession>
<keyword evidence="1 2" id="KW-0129">CBS domain</keyword>
<evidence type="ECO:0000313" key="6">
    <source>
        <dbReference type="Proteomes" id="UP000295129"/>
    </source>
</evidence>
<dbReference type="EMBL" id="SNVV01000003">
    <property type="protein sequence ID" value="TDN55918.1"/>
    <property type="molecule type" value="Genomic_DNA"/>
</dbReference>
<organism evidence="5 6">
    <name type="scientific">Azoarcus indigens</name>
    <dbReference type="NCBI Taxonomy" id="29545"/>
    <lineage>
        <taxon>Bacteria</taxon>
        <taxon>Pseudomonadati</taxon>
        <taxon>Pseudomonadota</taxon>
        <taxon>Betaproteobacteria</taxon>
        <taxon>Rhodocyclales</taxon>
        <taxon>Zoogloeaceae</taxon>
        <taxon>Azoarcus</taxon>
    </lineage>
</organism>
<dbReference type="CDD" id="cd04622">
    <property type="entry name" value="CBS_pair_HRP1_like"/>
    <property type="match status" value="1"/>
</dbReference>
<keyword evidence="6" id="KW-1185">Reference proteome</keyword>
<comment type="caution">
    <text evidence="5">The sequence shown here is derived from an EMBL/GenBank/DDBJ whole genome shotgun (WGS) entry which is preliminary data.</text>
</comment>
<dbReference type="SMART" id="SM00116">
    <property type="entry name" value="CBS"/>
    <property type="match status" value="2"/>
</dbReference>
<dbReference type="PANTHER" id="PTHR43080">
    <property type="entry name" value="CBS DOMAIN-CONTAINING PROTEIN CBSX3, MITOCHONDRIAL"/>
    <property type="match status" value="1"/>
</dbReference>
<dbReference type="RefSeq" id="WP_133589222.1">
    <property type="nucleotide sequence ID" value="NZ_SNVV01000003.1"/>
</dbReference>
<dbReference type="Proteomes" id="UP000295129">
    <property type="component" value="Unassembled WGS sequence"/>
</dbReference>
<name>A0A4R6EF70_9RHOO</name>
<dbReference type="PROSITE" id="PS51371">
    <property type="entry name" value="CBS"/>
    <property type="match status" value="2"/>
</dbReference>
<protein>
    <submittedName>
        <fullName evidence="5">IMP dehydrogenase</fullName>
    </submittedName>
</protein>
<dbReference type="InterPro" id="IPR000644">
    <property type="entry name" value="CBS_dom"/>
</dbReference>
<dbReference type="AlphaFoldDB" id="A0A4R6EF70"/>
<evidence type="ECO:0000256" key="3">
    <source>
        <dbReference type="SAM" id="MobiDB-lite"/>
    </source>
</evidence>
<evidence type="ECO:0000259" key="4">
    <source>
        <dbReference type="PROSITE" id="PS51371"/>
    </source>
</evidence>
<dbReference type="SUPFAM" id="SSF54631">
    <property type="entry name" value="CBS-domain pair"/>
    <property type="match status" value="1"/>
</dbReference>
<reference evidence="5 6" key="1">
    <citation type="submission" date="2019-03" db="EMBL/GenBank/DDBJ databases">
        <title>Genomic Encyclopedia of Type Strains, Phase IV (KMG-IV): sequencing the most valuable type-strain genomes for metagenomic binning, comparative biology and taxonomic classification.</title>
        <authorList>
            <person name="Goeker M."/>
        </authorList>
    </citation>
    <scope>NUCLEOTIDE SEQUENCE [LARGE SCALE GENOMIC DNA]</scope>
    <source>
        <strain evidence="5 6">DSM 12121</strain>
    </source>
</reference>
<dbReference type="Gene3D" id="3.10.580.10">
    <property type="entry name" value="CBS-domain"/>
    <property type="match status" value="1"/>
</dbReference>
<dbReference type="InterPro" id="IPR046342">
    <property type="entry name" value="CBS_dom_sf"/>
</dbReference>
<proteinExistence type="predicted"/>
<evidence type="ECO:0000256" key="2">
    <source>
        <dbReference type="PROSITE-ProRule" id="PRU00703"/>
    </source>
</evidence>
<feature type="domain" description="CBS" evidence="4">
    <location>
        <begin position="7"/>
        <end position="65"/>
    </location>
</feature>
<dbReference type="Pfam" id="PF00571">
    <property type="entry name" value="CBS"/>
    <property type="match status" value="2"/>
</dbReference>
<dbReference type="OrthoDB" id="9794094at2"/>
<dbReference type="PANTHER" id="PTHR43080:SF2">
    <property type="entry name" value="CBS DOMAIN-CONTAINING PROTEIN"/>
    <property type="match status" value="1"/>
</dbReference>
<feature type="compositionally biased region" description="Low complexity" evidence="3">
    <location>
        <begin position="134"/>
        <end position="150"/>
    </location>
</feature>
<feature type="domain" description="CBS" evidence="4">
    <location>
        <begin position="71"/>
        <end position="130"/>
    </location>
</feature>
<evidence type="ECO:0000256" key="1">
    <source>
        <dbReference type="ARBA" id="ARBA00023122"/>
    </source>
</evidence>
<gene>
    <name evidence="5" type="ORF">C7389_103256</name>
</gene>
<sequence length="162" mass="17100">MLVREAMTRDVKLVNPSQSIHEAARMMADCDVGSLPVGENGRLVGMVTDRDIAIRGVAAGMAGETEVRKVMSEQVKYCFDDDELDGVARNMGDIQLHRLVVLDHDKKMVGIISLADLANRQGERPAGQAVCGISQPSHSPGSSASPPAGRNSGGPGSSTQMS</sequence>
<feature type="region of interest" description="Disordered" evidence="3">
    <location>
        <begin position="124"/>
        <end position="162"/>
    </location>
</feature>